<gene>
    <name evidence="5" type="ORF">PHYPSEUDO_012322</name>
</gene>
<evidence type="ECO:0000256" key="3">
    <source>
        <dbReference type="ARBA" id="ARBA00023180"/>
    </source>
</evidence>
<dbReference type="Proteomes" id="UP000694044">
    <property type="component" value="Unassembled WGS sequence"/>
</dbReference>
<keyword evidence="2" id="KW-0472">Membrane</keyword>
<dbReference type="PANTHER" id="PTHR31361:SF1">
    <property type="entry name" value="BETA-GLUCAN SYNTHESIS-ASSOCIATED PROTEIN KRE6-RELATED"/>
    <property type="match status" value="1"/>
</dbReference>
<comment type="subcellular location">
    <subcellularLocation>
        <location evidence="1">Membrane</location>
    </subcellularLocation>
</comment>
<evidence type="ECO:0000256" key="4">
    <source>
        <dbReference type="ARBA" id="ARBA00023316"/>
    </source>
</evidence>
<dbReference type="InterPro" id="IPR005629">
    <property type="entry name" value="Skn1/Kre6/Sbg1"/>
</dbReference>
<accession>A0A8T1V7T6</accession>
<dbReference type="GO" id="GO:0071555">
    <property type="term" value="P:cell wall organization"/>
    <property type="evidence" value="ECO:0007669"/>
    <property type="project" value="UniProtKB-KW"/>
</dbReference>
<dbReference type="GO" id="GO:0015926">
    <property type="term" value="F:glucosidase activity"/>
    <property type="evidence" value="ECO:0007669"/>
    <property type="project" value="TreeGrafter"/>
</dbReference>
<reference evidence="5" key="1">
    <citation type="submission" date="2021-02" db="EMBL/GenBank/DDBJ databases">
        <authorList>
            <person name="Palmer J.M."/>
        </authorList>
    </citation>
    <scope>NUCLEOTIDE SEQUENCE</scope>
    <source>
        <strain evidence="5">SCRP734</strain>
    </source>
</reference>
<dbReference type="EMBL" id="JAGDFM010000590">
    <property type="protein sequence ID" value="KAG7377015.1"/>
    <property type="molecule type" value="Genomic_DNA"/>
</dbReference>
<keyword evidence="4" id="KW-0961">Cell wall biogenesis/degradation</keyword>
<protein>
    <submittedName>
        <fullName evidence="5">Uncharacterized protein</fullName>
    </submittedName>
</protein>
<dbReference type="GO" id="GO:0005789">
    <property type="term" value="C:endoplasmic reticulum membrane"/>
    <property type="evidence" value="ECO:0007669"/>
    <property type="project" value="TreeGrafter"/>
</dbReference>
<comment type="caution">
    <text evidence="5">The sequence shown here is derived from an EMBL/GenBank/DDBJ whole genome shotgun (WGS) entry which is preliminary data.</text>
</comment>
<dbReference type="PANTHER" id="PTHR31361">
    <property type="entry name" value="BETA-GLUCAN SYNTHESIS-ASSOCIATED PROTEIN KRE6-RELATED"/>
    <property type="match status" value="1"/>
</dbReference>
<sequence length="191" mass="20665">MPDGFRQLPDKASPSCIYGYKCTTVGANNPDVPIPLYEDIRGYKSWYQGMRYGANNLCASESEELQTFAKINASLTESITENACTIDVCPASFDVNSDLGFMDNSTDHWGVNSNGTCFPRMNAYNGAYVCDAGNKASKCTESGGSTSAASSFMYQMDALSSNWSIHLATYVEWVTYAVEGSLVTTATFAGK</sequence>
<evidence type="ECO:0000256" key="2">
    <source>
        <dbReference type="ARBA" id="ARBA00023136"/>
    </source>
</evidence>
<organism evidence="5 6">
    <name type="scientific">Phytophthora pseudosyringae</name>
    <dbReference type="NCBI Taxonomy" id="221518"/>
    <lineage>
        <taxon>Eukaryota</taxon>
        <taxon>Sar</taxon>
        <taxon>Stramenopiles</taxon>
        <taxon>Oomycota</taxon>
        <taxon>Peronosporomycetes</taxon>
        <taxon>Peronosporales</taxon>
        <taxon>Peronosporaceae</taxon>
        <taxon>Phytophthora</taxon>
    </lineage>
</organism>
<evidence type="ECO:0000256" key="1">
    <source>
        <dbReference type="ARBA" id="ARBA00004370"/>
    </source>
</evidence>
<proteinExistence type="predicted"/>
<dbReference type="OrthoDB" id="121721at2759"/>
<dbReference type="GO" id="GO:0005886">
    <property type="term" value="C:plasma membrane"/>
    <property type="evidence" value="ECO:0007669"/>
    <property type="project" value="TreeGrafter"/>
</dbReference>
<evidence type="ECO:0000313" key="5">
    <source>
        <dbReference type="EMBL" id="KAG7377015.1"/>
    </source>
</evidence>
<keyword evidence="3" id="KW-0325">Glycoprotein</keyword>
<dbReference type="GO" id="GO:0006078">
    <property type="term" value="P:(1-&gt;6)-beta-D-glucan biosynthetic process"/>
    <property type="evidence" value="ECO:0007669"/>
    <property type="project" value="TreeGrafter"/>
</dbReference>
<dbReference type="AlphaFoldDB" id="A0A8T1V7T6"/>
<evidence type="ECO:0000313" key="6">
    <source>
        <dbReference type="Proteomes" id="UP000694044"/>
    </source>
</evidence>
<name>A0A8T1V7T6_9STRA</name>
<keyword evidence="6" id="KW-1185">Reference proteome</keyword>